<evidence type="ECO:0000313" key="9">
    <source>
        <dbReference type="EMBL" id="GKU90014.1"/>
    </source>
</evidence>
<organism evidence="9 10">
    <name type="scientific">Rubroshorea leprosula</name>
    <dbReference type="NCBI Taxonomy" id="152421"/>
    <lineage>
        <taxon>Eukaryota</taxon>
        <taxon>Viridiplantae</taxon>
        <taxon>Streptophyta</taxon>
        <taxon>Embryophyta</taxon>
        <taxon>Tracheophyta</taxon>
        <taxon>Spermatophyta</taxon>
        <taxon>Magnoliopsida</taxon>
        <taxon>eudicotyledons</taxon>
        <taxon>Gunneridae</taxon>
        <taxon>Pentapetalae</taxon>
        <taxon>rosids</taxon>
        <taxon>malvids</taxon>
        <taxon>Malvales</taxon>
        <taxon>Dipterocarpaceae</taxon>
        <taxon>Rubroshorea</taxon>
    </lineage>
</organism>
<dbReference type="SUPFAM" id="SSF51445">
    <property type="entry name" value="(Trans)glycosidases"/>
    <property type="match status" value="1"/>
</dbReference>
<dbReference type="Gene3D" id="3.30.10.10">
    <property type="entry name" value="Trypsin Inhibitor V, subunit A"/>
    <property type="match status" value="1"/>
</dbReference>
<gene>
    <name evidence="9" type="ORF">SLEP1_g4067</name>
</gene>
<dbReference type="Pfam" id="PF01301">
    <property type="entry name" value="Glyco_hydro_35"/>
    <property type="match status" value="1"/>
</dbReference>
<evidence type="ECO:0000256" key="6">
    <source>
        <dbReference type="ARBA" id="ARBA00022900"/>
    </source>
</evidence>
<dbReference type="AlphaFoldDB" id="A0AAV5HWX0"/>
<dbReference type="PANTHER" id="PTHR23421">
    <property type="entry name" value="BETA-GALACTOSIDASE RELATED"/>
    <property type="match status" value="1"/>
</dbReference>
<evidence type="ECO:0000256" key="3">
    <source>
        <dbReference type="ARBA" id="ARBA00009809"/>
    </source>
</evidence>
<evidence type="ECO:0000256" key="7">
    <source>
        <dbReference type="SAM" id="Phobius"/>
    </source>
</evidence>
<protein>
    <recommendedName>
        <fullName evidence="4">beta-galactosidase</fullName>
        <ecNumber evidence="4">3.2.1.23</ecNumber>
    </recommendedName>
</protein>
<comment type="similarity">
    <text evidence="2">Belongs to the protease inhibitor I13 (potato type I serine protease inhibitor) family.</text>
</comment>
<evidence type="ECO:0000313" key="10">
    <source>
        <dbReference type="Proteomes" id="UP001054252"/>
    </source>
</evidence>
<dbReference type="SUPFAM" id="SSF54654">
    <property type="entry name" value="CI-2 family of serine protease inhibitors"/>
    <property type="match status" value="1"/>
</dbReference>
<dbReference type="GO" id="GO:0004565">
    <property type="term" value="F:beta-galactosidase activity"/>
    <property type="evidence" value="ECO:0007669"/>
    <property type="project" value="UniProtKB-EC"/>
</dbReference>
<dbReference type="GO" id="GO:0004867">
    <property type="term" value="F:serine-type endopeptidase inhibitor activity"/>
    <property type="evidence" value="ECO:0007669"/>
    <property type="project" value="UniProtKB-KW"/>
</dbReference>
<keyword evidence="6" id="KW-0722">Serine protease inhibitor</keyword>
<keyword evidence="5" id="KW-0646">Protease inhibitor</keyword>
<dbReference type="Proteomes" id="UP001054252">
    <property type="component" value="Unassembled WGS sequence"/>
</dbReference>
<comment type="caution">
    <text evidence="9">The sequence shown here is derived from an EMBL/GenBank/DDBJ whole genome shotgun (WGS) entry which is preliminary data.</text>
</comment>
<evidence type="ECO:0000256" key="2">
    <source>
        <dbReference type="ARBA" id="ARBA00008210"/>
    </source>
</evidence>
<dbReference type="EMBL" id="BPVZ01000004">
    <property type="protein sequence ID" value="GKU90014.1"/>
    <property type="molecule type" value="Genomic_DNA"/>
</dbReference>
<feature type="transmembrane region" description="Helical" evidence="7">
    <location>
        <begin position="186"/>
        <end position="204"/>
    </location>
</feature>
<keyword evidence="7" id="KW-0812">Transmembrane</keyword>
<keyword evidence="10" id="KW-1185">Reference proteome</keyword>
<evidence type="ECO:0000256" key="5">
    <source>
        <dbReference type="ARBA" id="ARBA00022690"/>
    </source>
</evidence>
<dbReference type="InterPro" id="IPR036354">
    <property type="entry name" value="Prot_inh_pot1_sf"/>
</dbReference>
<accession>A0AAV5HWX0</accession>
<dbReference type="GO" id="GO:0005975">
    <property type="term" value="P:carbohydrate metabolic process"/>
    <property type="evidence" value="ECO:0007669"/>
    <property type="project" value="InterPro"/>
</dbReference>
<sequence length="210" mass="23605">MSAFQWPPYPPCEGGVCVSSECCGLGRYKYEWPELSGKKGHEAMSIIKKDNPWVTVRLVPPGHGMLFDFCCNRVYVITDENDIILQPPRVSSPVSSPSSSSASCYPFPDVNKCSITYDHKVIIIGGQRRIFISGSINYPRSTPAMWEDLIKKAKDGGLDVIDTNDFWNGHEPSPGNVLFQISTETYLFSVLALFMLLYISKIILYDFQFI</sequence>
<feature type="domain" description="Glycoside hydrolase 35 catalytic" evidence="8">
    <location>
        <begin position="122"/>
        <end position="188"/>
    </location>
</feature>
<dbReference type="Pfam" id="PF00280">
    <property type="entry name" value="potato_inhibit"/>
    <property type="match status" value="1"/>
</dbReference>
<dbReference type="EC" id="3.2.1.23" evidence="4"/>
<evidence type="ECO:0000256" key="4">
    <source>
        <dbReference type="ARBA" id="ARBA00012756"/>
    </source>
</evidence>
<dbReference type="InterPro" id="IPR001944">
    <property type="entry name" value="Glycoside_Hdrlase_35"/>
</dbReference>
<dbReference type="Gene3D" id="3.20.20.80">
    <property type="entry name" value="Glycosidases"/>
    <property type="match status" value="1"/>
</dbReference>
<keyword evidence="7" id="KW-0472">Membrane</keyword>
<dbReference type="PRINTS" id="PR00742">
    <property type="entry name" value="GLHYDRLASE35"/>
</dbReference>
<dbReference type="InterPro" id="IPR017853">
    <property type="entry name" value="GH"/>
</dbReference>
<proteinExistence type="inferred from homology"/>
<comment type="catalytic activity">
    <reaction evidence="1">
        <text>Hydrolysis of terminal non-reducing beta-D-galactose residues in beta-D-galactosides.</text>
        <dbReference type="EC" id="3.2.1.23"/>
    </reaction>
</comment>
<dbReference type="InterPro" id="IPR000864">
    <property type="entry name" value="Prot_inh_pot1"/>
</dbReference>
<keyword evidence="7" id="KW-1133">Transmembrane helix</keyword>
<name>A0AAV5HWX0_9ROSI</name>
<comment type="similarity">
    <text evidence="3">Belongs to the glycosyl hydrolase 35 family.</text>
</comment>
<dbReference type="InterPro" id="IPR031330">
    <property type="entry name" value="Gly_Hdrlase_35_cat"/>
</dbReference>
<dbReference type="GO" id="GO:0009611">
    <property type="term" value="P:response to wounding"/>
    <property type="evidence" value="ECO:0007669"/>
    <property type="project" value="InterPro"/>
</dbReference>
<evidence type="ECO:0000256" key="1">
    <source>
        <dbReference type="ARBA" id="ARBA00001412"/>
    </source>
</evidence>
<evidence type="ECO:0000259" key="8">
    <source>
        <dbReference type="Pfam" id="PF01301"/>
    </source>
</evidence>
<reference evidence="9 10" key="1">
    <citation type="journal article" date="2021" name="Commun. Biol.">
        <title>The genome of Shorea leprosula (Dipterocarpaceae) highlights the ecological relevance of drought in aseasonal tropical rainforests.</title>
        <authorList>
            <person name="Ng K.K.S."/>
            <person name="Kobayashi M.J."/>
            <person name="Fawcett J.A."/>
            <person name="Hatakeyama M."/>
            <person name="Paape T."/>
            <person name="Ng C.H."/>
            <person name="Ang C.C."/>
            <person name="Tnah L.H."/>
            <person name="Lee C.T."/>
            <person name="Nishiyama T."/>
            <person name="Sese J."/>
            <person name="O'Brien M.J."/>
            <person name="Copetti D."/>
            <person name="Mohd Noor M.I."/>
            <person name="Ong R.C."/>
            <person name="Putra M."/>
            <person name="Sireger I.Z."/>
            <person name="Indrioko S."/>
            <person name="Kosugi Y."/>
            <person name="Izuno A."/>
            <person name="Isagi Y."/>
            <person name="Lee S.L."/>
            <person name="Shimizu K.K."/>
        </authorList>
    </citation>
    <scope>NUCLEOTIDE SEQUENCE [LARGE SCALE GENOMIC DNA]</scope>
    <source>
        <strain evidence="9">214</strain>
    </source>
</reference>